<dbReference type="SUPFAM" id="SSF52833">
    <property type="entry name" value="Thioredoxin-like"/>
    <property type="match status" value="1"/>
</dbReference>
<protein>
    <submittedName>
        <fullName evidence="5">L51_S25_CI-B8 domain-containing protein</fullName>
    </submittedName>
</protein>
<evidence type="ECO:0000313" key="5">
    <source>
        <dbReference type="WBParaSite" id="SVE_0965500.1"/>
    </source>
</evidence>
<accession>A0A0K0FKU1</accession>
<feature type="domain" description="Ribosomal protein/NADH dehydrogenase" evidence="3">
    <location>
        <begin position="42"/>
        <end position="77"/>
    </location>
</feature>
<reference evidence="4" key="1">
    <citation type="submission" date="2014-07" db="EMBL/GenBank/DDBJ databases">
        <authorList>
            <person name="Martin A.A"/>
            <person name="De Silva N."/>
        </authorList>
    </citation>
    <scope>NUCLEOTIDE SEQUENCE</scope>
</reference>
<proteinExistence type="predicted"/>
<evidence type="ECO:0000256" key="1">
    <source>
        <dbReference type="ARBA" id="ARBA00004173"/>
    </source>
</evidence>
<evidence type="ECO:0000259" key="3">
    <source>
        <dbReference type="Pfam" id="PF05047"/>
    </source>
</evidence>
<dbReference type="InterPro" id="IPR007741">
    <property type="entry name" value="Ribosomal_mL43/mS25/NADH_DH"/>
</dbReference>
<evidence type="ECO:0000256" key="2">
    <source>
        <dbReference type="ARBA" id="ARBA00023128"/>
    </source>
</evidence>
<dbReference type="STRING" id="75913.A0A0K0FKU1"/>
<dbReference type="Proteomes" id="UP000035680">
    <property type="component" value="Unassembled WGS sequence"/>
</dbReference>
<dbReference type="Pfam" id="PF05047">
    <property type="entry name" value="L51_S25_CI-B8"/>
    <property type="match status" value="1"/>
</dbReference>
<sequence length="167" mass="19747">MSKLCMFPTNAITASKIIFLPYFKTLKIGWQYNSLMCQGVEKFVEEFLPEIRKNNPDVKFVLQRTHTPADPFVVGEYVWNRHRAKRVGWRTEYQILSIVEEFALGGDYRSGKRRGVKPRLPRGQEIWDKETMGHDVFKIVSKYKYDENIDGKLPKTIDHKHLLHKKY</sequence>
<keyword evidence="2" id="KW-0496">Mitochondrion</keyword>
<dbReference type="Gene3D" id="3.40.30.10">
    <property type="entry name" value="Glutaredoxin"/>
    <property type="match status" value="1"/>
</dbReference>
<name>A0A0K0FKU1_STRVS</name>
<keyword evidence="4" id="KW-1185">Reference proteome</keyword>
<comment type="subcellular location">
    <subcellularLocation>
        <location evidence="1">Mitochondrion</location>
    </subcellularLocation>
</comment>
<evidence type="ECO:0000313" key="4">
    <source>
        <dbReference type="Proteomes" id="UP000035680"/>
    </source>
</evidence>
<organism evidence="4 5">
    <name type="scientific">Strongyloides venezuelensis</name>
    <name type="common">Threadworm</name>
    <dbReference type="NCBI Taxonomy" id="75913"/>
    <lineage>
        <taxon>Eukaryota</taxon>
        <taxon>Metazoa</taxon>
        <taxon>Ecdysozoa</taxon>
        <taxon>Nematoda</taxon>
        <taxon>Chromadorea</taxon>
        <taxon>Rhabditida</taxon>
        <taxon>Tylenchina</taxon>
        <taxon>Panagrolaimomorpha</taxon>
        <taxon>Strongyloidoidea</taxon>
        <taxon>Strongyloididae</taxon>
        <taxon>Strongyloides</taxon>
    </lineage>
</organism>
<dbReference type="GO" id="GO:0005739">
    <property type="term" value="C:mitochondrion"/>
    <property type="evidence" value="ECO:0007669"/>
    <property type="project" value="UniProtKB-SubCell"/>
</dbReference>
<dbReference type="AlphaFoldDB" id="A0A0K0FKU1"/>
<dbReference type="InterPro" id="IPR036249">
    <property type="entry name" value="Thioredoxin-like_sf"/>
</dbReference>
<dbReference type="WBParaSite" id="SVE_0965500.1">
    <property type="protein sequence ID" value="SVE_0965500.1"/>
    <property type="gene ID" value="SVE_0965500"/>
</dbReference>
<reference evidence="5" key="2">
    <citation type="submission" date="2015-08" db="UniProtKB">
        <authorList>
            <consortium name="WormBaseParasite"/>
        </authorList>
    </citation>
    <scope>IDENTIFICATION</scope>
</reference>